<sequence>MKLNIQYSEFVERIDSYKNDLEKLTKQNVKNASEYENLESSFIELKDNCATYIESVFSEDIGLNFSNLIRYENRYNIGMEIPLNQKTKNLNSRIKERIRNIEYLVQIVELSDPLFLGKSFEQERSNLTTNEKATFLLSKLYSLRKTNRLWDTKMIFEFNQIELDSYDEARGITKILENNGYVEAIGTKDGLSAKITSEGKLFWEENSKTVSKKETEKIMDIFISHSSQDADTAKLLIDLLKTSLNLSSSKIRCTSVNGYRLPAGASTDETLKKEVHDSKILIGLISPKSINSAYVLFELGARWGASLPLIPLITSELGSELLKGPLSGINALNCCEPAQLQQLISDLKSELEITGESPAVYQEKIDLLVKHCLEELLPSAEESKSSIKQTVQKNNSPSKKDDDKIKSYCEKEWPNDYTMRVHCIKEQREAKRDIETFKPLDIPEDVFKSILQKAISEWPTDYTMQVHSRNEQIEAYVELNNL</sequence>
<dbReference type="SUPFAM" id="SSF52200">
    <property type="entry name" value="Toll/Interleukin receptor TIR domain"/>
    <property type="match status" value="1"/>
</dbReference>
<dbReference type="InterPro" id="IPR035897">
    <property type="entry name" value="Toll_tir_struct_dom_sf"/>
</dbReference>
<name>A0A420E105_9FLAO</name>
<dbReference type="Proteomes" id="UP000285780">
    <property type="component" value="Unassembled WGS sequence"/>
</dbReference>
<evidence type="ECO:0000256" key="1">
    <source>
        <dbReference type="SAM" id="Coils"/>
    </source>
</evidence>
<reference evidence="4 5" key="1">
    <citation type="submission" date="2018-09" db="EMBL/GenBank/DDBJ databases">
        <title>Genomic Encyclopedia of Archaeal and Bacterial Type Strains, Phase II (KMG-II): from individual species to whole genera.</title>
        <authorList>
            <person name="Goeker M."/>
        </authorList>
    </citation>
    <scope>NUCLEOTIDE SEQUENCE [LARGE SCALE GENOMIC DNA]</scope>
    <source>
        <strain evidence="4 5">DSM 16505</strain>
    </source>
</reference>
<dbReference type="GO" id="GO:0007165">
    <property type="term" value="P:signal transduction"/>
    <property type="evidence" value="ECO:0007669"/>
    <property type="project" value="InterPro"/>
</dbReference>
<dbReference type="EMBL" id="RAQM01000008">
    <property type="protein sequence ID" value="RKF03760.1"/>
    <property type="molecule type" value="Genomic_DNA"/>
</dbReference>
<organism evidence="4 5">
    <name type="scientific">Tenacibaculum lutimaris</name>
    <dbReference type="NCBI Taxonomy" id="285258"/>
    <lineage>
        <taxon>Bacteria</taxon>
        <taxon>Pseudomonadati</taxon>
        <taxon>Bacteroidota</taxon>
        <taxon>Flavobacteriia</taxon>
        <taxon>Flavobacteriales</taxon>
        <taxon>Flavobacteriaceae</taxon>
        <taxon>Tenacibaculum</taxon>
    </lineage>
</organism>
<dbReference type="Gene3D" id="3.40.50.10140">
    <property type="entry name" value="Toll/interleukin-1 receptor homology (TIR) domain"/>
    <property type="match status" value="1"/>
</dbReference>
<evidence type="ECO:0000313" key="5">
    <source>
        <dbReference type="Proteomes" id="UP000285780"/>
    </source>
</evidence>
<comment type="caution">
    <text evidence="4">The sequence shown here is derived from an EMBL/GenBank/DDBJ whole genome shotgun (WGS) entry which is preliminary data.</text>
</comment>
<dbReference type="InterPro" id="IPR000157">
    <property type="entry name" value="TIR_dom"/>
</dbReference>
<dbReference type="PROSITE" id="PS50104">
    <property type="entry name" value="TIR"/>
    <property type="match status" value="1"/>
</dbReference>
<evidence type="ECO:0000256" key="2">
    <source>
        <dbReference type="SAM" id="MobiDB-lite"/>
    </source>
</evidence>
<gene>
    <name evidence="4" type="ORF">C8N26_1387</name>
</gene>
<feature type="domain" description="TIR" evidence="3">
    <location>
        <begin position="217"/>
        <end position="351"/>
    </location>
</feature>
<evidence type="ECO:0000259" key="3">
    <source>
        <dbReference type="PROSITE" id="PS50104"/>
    </source>
</evidence>
<keyword evidence="1" id="KW-0175">Coiled coil</keyword>
<protein>
    <submittedName>
        <fullName evidence="4">TIR domain-containing protein</fullName>
    </submittedName>
</protein>
<feature type="coiled-coil region" evidence="1">
    <location>
        <begin position="7"/>
        <end position="41"/>
    </location>
</feature>
<dbReference type="Pfam" id="PF13676">
    <property type="entry name" value="TIR_2"/>
    <property type="match status" value="1"/>
</dbReference>
<feature type="region of interest" description="Disordered" evidence="2">
    <location>
        <begin position="384"/>
        <end position="403"/>
    </location>
</feature>
<dbReference type="AlphaFoldDB" id="A0A420E105"/>
<proteinExistence type="predicted"/>
<keyword evidence="5" id="KW-1185">Reference proteome</keyword>
<accession>A0A420E105</accession>
<evidence type="ECO:0000313" key="4">
    <source>
        <dbReference type="EMBL" id="RKF03760.1"/>
    </source>
</evidence>
<dbReference type="RefSeq" id="WP_120186642.1">
    <property type="nucleotide sequence ID" value="NZ_RAQM01000008.1"/>
</dbReference>